<name>X0GS28_FUSOX</name>
<reference evidence="2" key="2">
    <citation type="submission" date="2014-03" db="EMBL/GenBank/DDBJ databases">
        <title>The Genome Annotation of Fusarium oxysporum PHW808.</title>
        <authorList>
            <consortium name="The Broad Institute Genomics Platform"/>
            <person name="Ma L.-J."/>
            <person name="Corby-Kistler H."/>
            <person name="Broz K."/>
            <person name="Gale L.R."/>
            <person name="Jonkers W."/>
            <person name="O'Donnell K."/>
            <person name="Ploetz R."/>
            <person name="Steinberg C."/>
            <person name="Schwartz D.C."/>
            <person name="VanEtten H."/>
            <person name="Zhou S."/>
            <person name="Young S.K."/>
            <person name="Zeng Q."/>
            <person name="Gargeya S."/>
            <person name="Fitzgerald M."/>
            <person name="Abouelleil A."/>
            <person name="Alvarado L."/>
            <person name="Chapman S.B."/>
            <person name="Gainer-Dewar J."/>
            <person name="Goldberg J."/>
            <person name="Griggs A."/>
            <person name="Gujja S."/>
            <person name="Hansen M."/>
            <person name="Howarth C."/>
            <person name="Imamovic A."/>
            <person name="Ireland A."/>
            <person name="Larimer J."/>
            <person name="McCowan C."/>
            <person name="Murphy C."/>
            <person name="Pearson M."/>
            <person name="Poon T.W."/>
            <person name="Priest M."/>
            <person name="Roberts A."/>
            <person name="Saif S."/>
            <person name="Shea T."/>
            <person name="Sykes S."/>
            <person name="Wortman J."/>
            <person name="Nusbaum C."/>
            <person name="Birren B."/>
        </authorList>
    </citation>
    <scope>NUCLEOTIDE SEQUENCE</scope>
    <source>
        <strain evidence="2">54008</strain>
    </source>
</reference>
<evidence type="ECO:0000313" key="2">
    <source>
        <dbReference type="EMBL" id="EXL66402.1"/>
    </source>
</evidence>
<gene>
    <name evidence="2" type="ORF">FOPG_17422</name>
</gene>
<dbReference type="HOGENOM" id="CLU_127210_0_0_1"/>
<accession>X0GS28</accession>
<feature type="compositionally biased region" description="Acidic residues" evidence="1">
    <location>
        <begin position="85"/>
        <end position="99"/>
    </location>
</feature>
<evidence type="ECO:0000256" key="1">
    <source>
        <dbReference type="SAM" id="MobiDB-lite"/>
    </source>
</evidence>
<protein>
    <submittedName>
        <fullName evidence="2">Uncharacterized protein</fullName>
    </submittedName>
</protein>
<dbReference type="AlphaFoldDB" id="X0GS28"/>
<sequence>MHITEWDTAKDFAKVLRLNSDYVVDSYDGWPCSSPYSDQPGKDFKIKEDFEMLEKLRVEGLLVMGGDGERDWGSSSSPHNHPPPEEDEYDEGEYEEGDFDDHQIEEYGEEEVYSNPSVLPSQSHNLQPSIPYLEFIIHETPSTMRNIFLGMQHIPKLTVGLWSGREASFMGEEVPYSIAPKQ</sequence>
<reference evidence="2" key="1">
    <citation type="submission" date="2011-11" db="EMBL/GenBank/DDBJ databases">
        <title>The Genome Sequence of Fusarium oxysporum PHW808.</title>
        <authorList>
            <consortium name="The Broad Institute Genome Sequencing Platform"/>
            <person name="Ma L.-J."/>
            <person name="Gale L.R."/>
            <person name="Schwartz D.C."/>
            <person name="Zhou S."/>
            <person name="Corby-Kistler H."/>
            <person name="Young S.K."/>
            <person name="Zeng Q."/>
            <person name="Gargeya S."/>
            <person name="Fitzgerald M."/>
            <person name="Haas B."/>
            <person name="Abouelleil A."/>
            <person name="Alvarado L."/>
            <person name="Arachchi H.M."/>
            <person name="Berlin A."/>
            <person name="Brown A."/>
            <person name="Chapman S.B."/>
            <person name="Chen Z."/>
            <person name="Dunbar C."/>
            <person name="Freedman E."/>
            <person name="Gearin G."/>
            <person name="Goldberg J."/>
            <person name="Griggs A."/>
            <person name="Gujja S."/>
            <person name="Heiman D."/>
            <person name="Howarth C."/>
            <person name="Larson L."/>
            <person name="Lui A."/>
            <person name="MacDonald P.J.P."/>
            <person name="Montmayeur A."/>
            <person name="Murphy C."/>
            <person name="Neiman D."/>
            <person name="Pearson M."/>
            <person name="Priest M."/>
            <person name="Roberts A."/>
            <person name="Saif S."/>
            <person name="Shea T."/>
            <person name="Shenoy N."/>
            <person name="Sisk P."/>
            <person name="Stolte C."/>
            <person name="Sykes S."/>
            <person name="Wortman J."/>
            <person name="Nusbaum C."/>
            <person name="Birren B."/>
        </authorList>
    </citation>
    <scope>NUCLEOTIDE SEQUENCE [LARGE SCALE GENOMIC DNA]</scope>
    <source>
        <strain evidence="2">54008</strain>
    </source>
</reference>
<dbReference type="EMBL" id="KK033452">
    <property type="protein sequence ID" value="EXL66402.1"/>
    <property type="molecule type" value="Genomic_DNA"/>
</dbReference>
<dbReference type="Proteomes" id="UP000030676">
    <property type="component" value="Unassembled WGS sequence"/>
</dbReference>
<feature type="region of interest" description="Disordered" evidence="1">
    <location>
        <begin position="67"/>
        <end position="103"/>
    </location>
</feature>
<proteinExistence type="predicted"/>
<organism evidence="2">
    <name type="scientific">Fusarium oxysporum f. sp. conglutinans race 2 54008</name>
    <dbReference type="NCBI Taxonomy" id="1089457"/>
    <lineage>
        <taxon>Eukaryota</taxon>
        <taxon>Fungi</taxon>
        <taxon>Dikarya</taxon>
        <taxon>Ascomycota</taxon>
        <taxon>Pezizomycotina</taxon>
        <taxon>Sordariomycetes</taxon>
        <taxon>Hypocreomycetidae</taxon>
        <taxon>Hypocreales</taxon>
        <taxon>Nectriaceae</taxon>
        <taxon>Fusarium</taxon>
        <taxon>Fusarium oxysporum species complex</taxon>
    </lineage>
</organism>